<evidence type="ECO:0000313" key="3">
    <source>
        <dbReference type="EMBL" id="WNH12703.1"/>
    </source>
</evidence>
<evidence type="ECO:0000256" key="1">
    <source>
        <dbReference type="ARBA" id="ARBA00022729"/>
    </source>
</evidence>
<dbReference type="RefSeq" id="WP_415862684.1">
    <property type="nucleotide sequence ID" value="NZ_CP134536.1"/>
</dbReference>
<keyword evidence="1" id="KW-0732">Signal</keyword>
<name>A0ABY9Y394_9FLAO</name>
<keyword evidence="4" id="KW-1185">Reference proteome</keyword>
<evidence type="ECO:0000313" key="4">
    <source>
        <dbReference type="Proteomes" id="UP001303407"/>
    </source>
</evidence>
<sequence length="127" mass="13762">MKLVPGSDLIDSGVDVGLLFNGPAPDIGPFESSTLSVNDINKFEGVSNYPNPFSSETNIVFNLNQASKIKLSVYSMMGVKVFSIPEKTYSQGRNAISLSRNKLASGNYLLVLNGRDTQRTSKIISID</sequence>
<evidence type="ECO:0000259" key="2">
    <source>
        <dbReference type="Pfam" id="PF18962"/>
    </source>
</evidence>
<organism evidence="3 4">
    <name type="scientific">Thalassobellus suaedae</name>
    <dbReference type="NCBI Taxonomy" id="3074124"/>
    <lineage>
        <taxon>Bacteria</taxon>
        <taxon>Pseudomonadati</taxon>
        <taxon>Bacteroidota</taxon>
        <taxon>Flavobacteriia</taxon>
        <taxon>Flavobacteriales</taxon>
        <taxon>Flavobacteriaceae</taxon>
        <taxon>Thalassobellus</taxon>
    </lineage>
</organism>
<dbReference type="Proteomes" id="UP001303407">
    <property type="component" value="Chromosome"/>
</dbReference>
<protein>
    <submittedName>
        <fullName evidence="3">T9SS type A sorting domain-containing protein</fullName>
    </submittedName>
</protein>
<dbReference type="InterPro" id="IPR026444">
    <property type="entry name" value="Secre_tail"/>
</dbReference>
<dbReference type="EMBL" id="CP134536">
    <property type="protein sequence ID" value="WNH12703.1"/>
    <property type="molecule type" value="Genomic_DNA"/>
</dbReference>
<accession>A0ABY9Y394</accession>
<proteinExistence type="predicted"/>
<dbReference type="NCBIfam" id="TIGR04183">
    <property type="entry name" value="Por_Secre_tail"/>
    <property type="match status" value="1"/>
</dbReference>
<reference evidence="3 4" key="1">
    <citation type="submission" date="2023-09" db="EMBL/GenBank/DDBJ databases">
        <title>Thalassobella suaedae gen. nov., sp. nov., a marine bacterium of the family Flavobacteriaceae isolated from a halophyte Suaeda japonica.</title>
        <authorList>
            <person name="Lee S.Y."/>
            <person name="Hwang C.Y."/>
        </authorList>
    </citation>
    <scope>NUCLEOTIDE SEQUENCE [LARGE SCALE GENOMIC DNA]</scope>
    <source>
        <strain evidence="3 4">HL-DH10</strain>
    </source>
</reference>
<feature type="domain" description="Secretion system C-terminal sorting" evidence="2">
    <location>
        <begin position="49"/>
        <end position="124"/>
    </location>
</feature>
<gene>
    <name evidence="3" type="ORF">RHP49_00245</name>
</gene>
<dbReference type="Pfam" id="PF18962">
    <property type="entry name" value="Por_Secre_tail"/>
    <property type="match status" value="1"/>
</dbReference>